<reference evidence="3" key="2">
    <citation type="submission" date="2015-01" db="EMBL/GenBank/DDBJ databases">
        <title>Evolutionary Origins and Diversification of the Mycorrhizal Mutualists.</title>
        <authorList>
            <consortium name="DOE Joint Genome Institute"/>
            <consortium name="Mycorrhizal Genomics Consortium"/>
            <person name="Kohler A."/>
            <person name="Kuo A."/>
            <person name="Nagy L.G."/>
            <person name="Floudas D."/>
            <person name="Copeland A."/>
            <person name="Barry K.W."/>
            <person name="Cichocki N."/>
            <person name="Veneault-Fourrey C."/>
            <person name="LaButti K."/>
            <person name="Lindquist E.A."/>
            <person name="Lipzen A."/>
            <person name="Lundell T."/>
            <person name="Morin E."/>
            <person name="Murat C."/>
            <person name="Riley R."/>
            <person name="Ohm R."/>
            <person name="Sun H."/>
            <person name="Tunlid A."/>
            <person name="Henrissat B."/>
            <person name="Grigoriev I.V."/>
            <person name="Hibbett D.S."/>
            <person name="Martin F."/>
        </authorList>
    </citation>
    <scope>NUCLEOTIDE SEQUENCE [LARGE SCALE GENOMIC DNA]</scope>
    <source>
        <strain evidence="3">Ve08.2h10</strain>
    </source>
</reference>
<feature type="region of interest" description="Disordered" evidence="1">
    <location>
        <begin position="35"/>
        <end position="63"/>
    </location>
</feature>
<proteinExistence type="predicted"/>
<feature type="region of interest" description="Disordered" evidence="1">
    <location>
        <begin position="1"/>
        <end position="23"/>
    </location>
</feature>
<gene>
    <name evidence="2" type="ORF">PAXRUDRAFT_162879</name>
</gene>
<organism evidence="2 3">
    <name type="scientific">Paxillus rubicundulus Ve08.2h10</name>
    <dbReference type="NCBI Taxonomy" id="930991"/>
    <lineage>
        <taxon>Eukaryota</taxon>
        <taxon>Fungi</taxon>
        <taxon>Dikarya</taxon>
        <taxon>Basidiomycota</taxon>
        <taxon>Agaricomycotina</taxon>
        <taxon>Agaricomycetes</taxon>
        <taxon>Agaricomycetidae</taxon>
        <taxon>Boletales</taxon>
        <taxon>Paxilineae</taxon>
        <taxon>Paxillaceae</taxon>
        <taxon>Paxillus</taxon>
    </lineage>
</organism>
<dbReference type="InParanoid" id="A0A0D0C760"/>
<dbReference type="AlphaFoldDB" id="A0A0D0C760"/>
<evidence type="ECO:0000313" key="3">
    <source>
        <dbReference type="Proteomes" id="UP000054538"/>
    </source>
</evidence>
<dbReference type="Proteomes" id="UP000054538">
    <property type="component" value="Unassembled WGS sequence"/>
</dbReference>
<evidence type="ECO:0000256" key="1">
    <source>
        <dbReference type="SAM" id="MobiDB-lite"/>
    </source>
</evidence>
<keyword evidence="3" id="KW-1185">Reference proteome</keyword>
<reference evidence="2 3" key="1">
    <citation type="submission" date="2014-04" db="EMBL/GenBank/DDBJ databases">
        <authorList>
            <consortium name="DOE Joint Genome Institute"/>
            <person name="Kuo A."/>
            <person name="Kohler A."/>
            <person name="Jargeat P."/>
            <person name="Nagy L.G."/>
            <person name="Floudas D."/>
            <person name="Copeland A."/>
            <person name="Barry K.W."/>
            <person name="Cichocki N."/>
            <person name="Veneault-Fourrey C."/>
            <person name="LaButti K."/>
            <person name="Lindquist E.A."/>
            <person name="Lipzen A."/>
            <person name="Lundell T."/>
            <person name="Morin E."/>
            <person name="Murat C."/>
            <person name="Sun H."/>
            <person name="Tunlid A."/>
            <person name="Henrissat B."/>
            <person name="Grigoriev I.V."/>
            <person name="Hibbett D.S."/>
            <person name="Martin F."/>
            <person name="Nordberg H.P."/>
            <person name="Cantor M.N."/>
            <person name="Hua S.X."/>
        </authorList>
    </citation>
    <scope>NUCLEOTIDE SEQUENCE [LARGE SCALE GENOMIC DNA]</scope>
    <source>
        <strain evidence="2 3">Ve08.2h10</strain>
    </source>
</reference>
<protein>
    <submittedName>
        <fullName evidence="2">Uncharacterized protein</fullName>
    </submittedName>
</protein>
<accession>A0A0D0C760</accession>
<dbReference type="STRING" id="930991.A0A0D0C760"/>
<dbReference type="HOGENOM" id="CLU_1200167_0_0_1"/>
<name>A0A0D0C760_9AGAM</name>
<sequence>MGCGRGFQSEKALSAHESQCKKSSKLHVVVFSKHHHLEKNRHQSKKWKCDQRDSLTPDPSPAQAPAQLVQEVPMNLDDHRDFFEPNENITVLSQVQDPPPVISARSGRRIRLPARYIDFLPGELTGLRQAPLPPDPIPAISLPHPSGSHLGSESPLPTHHKTDPDHFGLYRVYPMCPTLIPNKEAGLFTAVDAPTLESHNQPTLTIGSLAPLVGITQDNLHSAFSSPTGYS</sequence>
<feature type="compositionally biased region" description="Basic residues" evidence="1">
    <location>
        <begin position="35"/>
        <end position="46"/>
    </location>
</feature>
<dbReference type="OrthoDB" id="2690029at2759"/>
<evidence type="ECO:0000313" key="2">
    <source>
        <dbReference type="EMBL" id="KIK78857.1"/>
    </source>
</evidence>
<dbReference type="EMBL" id="KN826450">
    <property type="protein sequence ID" value="KIK78857.1"/>
    <property type="molecule type" value="Genomic_DNA"/>
</dbReference>